<dbReference type="Proteomes" id="UP001141253">
    <property type="component" value="Chromosome 10"/>
</dbReference>
<reference evidence="1" key="1">
    <citation type="submission" date="2022-10" db="EMBL/GenBank/DDBJ databases">
        <authorList>
            <person name="Hyden B.L."/>
            <person name="Feng K."/>
            <person name="Yates T."/>
            <person name="Jawdy S."/>
            <person name="Smart L.B."/>
            <person name="Muchero W."/>
        </authorList>
    </citation>
    <scope>NUCLEOTIDE SEQUENCE</scope>
    <source>
        <tissue evidence="1">Shoot tip</tissue>
    </source>
</reference>
<evidence type="ECO:0000313" key="2">
    <source>
        <dbReference type="Proteomes" id="UP001141253"/>
    </source>
</evidence>
<evidence type="ECO:0000313" key="1">
    <source>
        <dbReference type="EMBL" id="KAJ6312814.1"/>
    </source>
</evidence>
<reference evidence="1" key="2">
    <citation type="journal article" date="2023" name="Int. J. Mol. Sci.">
        <title>De Novo Assembly and Annotation of 11 Diverse Shrub Willow (Salix) Genomes Reveals Novel Gene Organization in Sex-Linked Regions.</title>
        <authorList>
            <person name="Hyden B."/>
            <person name="Feng K."/>
            <person name="Yates T.B."/>
            <person name="Jawdy S."/>
            <person name="Cereghino C."/>
            <person name="Smart L.B."/>
            <person name="Muchero W."/>
        </authorList>
    </citation>
    <scope>NUCLEOTIDE SEQUENCE</scope>
    <source>
        <tissue evidence="1">Shoot tip</tissue>
    </source>
</reference>
<proteinExistence type="predicted"/>
<accession>A0ABQ8ZXW1</accession>
<comment type="caution">
    <text evidence="1">The sequence shown here is derived from an EMBL/GenBank/DDBJ whole genome shotgun (WGS) entry which is preliminary data.</text>
</comment>
<sequence length="114" mass="12977">MADEFYIPAFSLEMHALLPLFHAVFKTFAAAQEFDVIFPGDSIYEENICIKIPGNQQWKLVNSPFSNTLMKILCYWHTCVTAYLWCLSVSMLVADPACHPLSKIQHDGDVSMFL</sequence>
<dbReference type="EMBL" id="JAPFFI010000024">
    <property type="protein sequence ID" value="KAJ6312814.1"/>
    <property type="molecule type" value="Genomic_DNA"/>
</dbReference>
<name>A0ABQ8ZXW1_9ROSI</name>
<protein>
    <submittedName>
        <fullName evidence="1">Uncharacterized protein</fullName>
    </submittedName>
</protein>
<gene>
    <name evidence="1" type="ORF">OIU77_014358</name>
</gene>
<organism evidence="1 2">
    <name type="scientific">Salix suchowensis</name>
    <dbReference type="NCBI Taxonomy" id="1278906"/>
    <lineage>
        <taxon>Eukaryota</taxon>
        <taxon>Viridiplantae</taxon>
        <taxon>Streptophyta</taxon>
        <taxon>Embryophyta</taxon>
        <taxon>Tracheophyta</taxon>
        <taxon>Spermatophyta</taxon>
        <taxon>Magnoliopsida</taxon>
        <taxon>eudicotyledons</taxon>
        <taxon>Gunneridae</taxon>
        <taxon>Pentapetalae</taxon>
        <taxon>rosids</taxon>
        <taxon>fabids</taxon>
        <taxon>Malpighiales</taxon>
        <taxon>Salicaceae</taxon>
        <taxon>Saliceae</taxon>
        <taxon>Salix</taxon>
    </lineage>
</organism>
<keyword evidence="2" id="KW-1185">Reference proteome</keyword>